<dbReference type="SMART" id="SM00740">
    <property type="entry name" value="PASTA"/>
    <property type="match status" value="1"/>
</dbReference>
<dbReference type="EMBL" id="JBHSKD010000008">
    <property type="protein sequence ID" value="MFC5176562.1"/>
    <property type="molecule type" value="Genomic_DNA"/>
</dbReference>
<dbReference type="InterPro" id="IPR036950">
    <property type="entry name" value="PBP_transglycosylase"/>
</dbReference>
<dbReference type="CDD" id="cd06577">
    <property type="entry name" value="PASTA_pknB"/>
    <property type="match status" value="1"/>
</dbReference>
<dbReference type="InterPro" id="IPR023346">
    <property type="entry name" value="Lysozyme-like_dom_sf"/>
</dbReference>
<keyword evidence="3" id="KW-0328">Glycosyltransferase</keyword>
<dbReference type="InterPro" id="IPR005543">
    <property type="entry name" value="PASTA_dom"/>
</dbReference>
<dbReference type="InterPro" id="IPR050396">
    <property type="entry name" value="Glycosyltr_51/Transpeptidase"/>
</dbReference>
<dbReference type="RefSeq" id="WP_378588988.1">
    <property type="nucleotide sequence ID" value="NZ_JBHSKD010000008.1"/>
</dbReference>
<comment type="catalytic activity">
    <reaction evidence="7">
        <text>Preferential cleavage: (Ac)2-L-Lys-D-Ala-|-D-Ala. Also transpeptidation of peptidyl-alanyl moieties that are N-acyl substituents of D-alanine.</text>
        <dbReference type="EC" id="3.4.16.4"/>
    </reaction>
</comment>
<name>A0ABW0BHS9_9ACTN</name>
<keyword evidence="1" id="KW-0121">Carboxypeptidase</keyword>
<comment type="caution">
    <text evidence="12">The sequence shown here is derived from an EMBL/GenBank/DDBJ whole genome shotgun (WGS) entry which is preliminary data.</text>
</comment>
<dbReference type="Gene3D" id="3.30.10.20">
    <property type="match status" value="1"/>
</dbReference>
<dbReference type="Pfam" id="PF03793">
    <property type="entry name" value="PASTA"/>
    <property type="match status" value="1"/>
</dbReference>
<evidence type="ECO:0000313" key="12">
    <source>
        <dbReference type="EMBL" id="MFC5176562.1"/>
    </source>
</evidence>
<evidence type="ECO:0000256" key="8">
    <source>
        <dbReference type="ARBA" id="ARBA00049902"/>
    </source>
</evidence>
<evidence type="ECO:0000256" key="5">
    <source>
        <dbReference type="ARBA" id="ARBA00022801"/>
    </source>
</evidence>
<dbReference type="Gene3D" id="1.10.3810.10">
    <property type="entry name" value="Biosynthetic peptidoglycan transglycosylase-like"/>
    <property type="match status" value="1"/>
</dbReference>
<sequence>MAVPPDERLPASRVLSHLGVMAAVAAVVGLLVAGLAIPFAGVAGLAARDVSRAMDNLPTELKTEALPQRTRILDVNGDVIATLYDENRVNVPLSQISRTMVKAIVAIEDSRFYEHGALDLKGTLRALITNQASDSTVQGGSSITQQMVKLTLVSQANTRAERLAATEESYARKIRELRYAIAFEQNYSKDWILERYLNIAYFGDGAFGIQSAARHYFNVNAKDLDLRQSAMLAGLVKNPTGYDPTNSPDEALKRRNVVLDRMAELSVITDQQAAKTKDSGLGLHVQRAKNGCVYSRAPFFCDYVLNVLADDPALGKTVAERKQLLRTGGLTINTTINLDMQAAADKSVSSHVYPTDRAIGGLAMVEPGTGDLRALAQSRPMGRDREAGQTYLNYVVPKEYGDSGGFQAGSTFKAFVLAAAIKKGIPLNTSIYSPQTLALNQGSFRTCDGNYPSTQVWNVENSTGAGTFNLYTGTQHSVNTFYAQLERATGLCEPYKLARAMGITLTPPNSEDSQMVPSFTLGVANTDPLEMAEAYATFAARGVHCDTRAVTSIEDSNGNTLKEYQPQCTRLLEEAQADAINDILKGVLDPGGFGYDAGISMNQPDAGKTGTIQNNMAVWFVGYTPNLAAAAMVAGANFDGTQTTLNGQTIGGTTIASAFGSTTAGPIWGDAMKAIEGMLPDEAFVSPDLSAIEGAPGTVPDVGGMTISAATKALENAGFSVVVSDEYRDSGYSYGTVAYTSPSSGTLSSSGAIVTIYPSTGVVYQPPPENNGGGDTGGGGTGGGGTPPGQGGVPPGGGNGGGNGGGGR</sequence>
<reference evidence="13" key="1">
    <citation type="journal article" date="2019" name="Int. J. Syst. Evol. Microbiol.">
        <title>The Global Catalogue of Microorganisms (GCM) 10K type strain sequencing project: providing services to taxonomists for standard genome sequencing and annotation.</title>
        <authorList>
            <consortium name="The Broad Institute Genomics Platform"/>
            <consortium name="The Broad Institute Genome Sequencing Center for Infectious Disease"/>
            <person name="Wu L."/>
            <person name="Ma J."/>
        </authorList>
    </citation>
    <scope>NUCLEOTIDE SEQUENCE [LARGE SCALE GENOMIC DNA]</scope>
    <source>
        <strain evidence="13">DFY41</strain>
    </source>
</reference>
<evidence type="ECO:0000256" key="10">
    <source>
        <dbReference type="SAM" id="Phobius"/>
    </source>
</evidence>
<evidence type="ECO:0000259" key="11">
    <source>
        <dbReference type="PROSITE" id="PS51178"/>
    </source>
</evidence>
<dbReference type="PANTHER" id="PTHR32282:SF33">
    <property type="entry name" value="PEPTIDOGLYCAN GLYCOSYLTRANSFERASE"/>
    <property type="match status" value="1"/>
</dbReference>
<keyword evidence="5" id="KW-0378">Hydrolase</keyword>
<organism evidence="12 13">
    <name type="scientific">Nocardioides taihuensis</name>
    <dbReference type="NCBI Taxonomy" id="1835606"/>
    <lineage>
        <taxon>Bacteria</taxon>
        <taxon>Bacillati</taxon>
        <taxon>Actinomycetota</taxon>
        <taxon>Actinomycetes</taxon>
        <taxon>Propionibacteriales</taxon>
        <taxon>Nocardioidaceae</taxon>
        <taxon>Nocardioides</taxon>
    </lineage>
</organism>
<proteinExistence type="predicted"/>
<evidence type="ECO:0000313" key="13">
    <source>
        <dbReference type="Proteomes" id="UP001596087"/>
    </source>
</evidence>
<evidence type="ECO:0000256" key="2">
    <source>
        <dbReference type="ARBA" id="ARBA00022670"/>
    </source>
</evidence>
<dbReference type="SUPFAM" id="SSF53955">
    <property type="entry name" value="Lysozyme-like"/>
    <property type="match status" value="1"/>
</dbReference>
<feature type="domain" description="PASTA" evidence="11">
    <location>
        <begin position="694"/>
        <end position="760"/>
    </location>
</feature>
<feature type="compositionally biased region" description="Gly residues" evidence="9">
    <location>
        <begin position="771"/>
        <end position="808"/>
    </location>
</feature>
<keyword evidence="13" id="KW-1185">Reference proteome</keyword>
<keyword evidence="10" id="KW-0472">Membrane</keyword>
<dbReference type="InterPro" id="IPR001264">
    <property type="entry name" value="Glyco_trans_51"/>
</dbReference>
<evidence type="ECO:0000256" key="3">
    <source>
        <dbReference type="ARBA" id="ARBA00022676"/>
    </source>
</evidence>
<keyword evidence="2" id="KW-0645">Protease</keyword>
<evidence type="ECO:0000256" key="6">
    <source>
        <dbReference type="ARBA" id="ARBA00023268"/>
    </source>
</evidence>
<evidence type="ECO:0000256" key="9">
    <source>
        <dbReference type="SAM" id="MobiDB-lite"/>
    </source>
</evidence>
<protein>
    <submittedName>
        <fullName evidence="12">Penicillin-binding protein</fullName>
    </submittedName>
</protein>
<dbReference type="InterPro" id="IPR001460">
    <property type="entry name" value="PCN-bd_Tpept"/>
</dbReference>
<dbReference type="Pfam" id="PF00912">
    <property type="entry name" value="Transgly"/>
    <property type="match status" value="1"/>
</dbReference>
<feature type="transmembrane region" description="Helical" evidence="10">
    <location>
        <begin position="20"/>
        <end position="47"/>
    </location>
</feature>
<keyword evidence="6" id="KW-0511">Multifunctional enzyme</keyword>
<dbReference type="PANTHER" id="PTHR32282">
    <property type="entry name" value="BINDING PROTEIN TRANSPEPTIDASE, PUTATIVE-RELATED"/>
    <property type="match status" value="1"/>
</dbReference>
<dbReference type="SUPFAM" id="SSF56601">
    <property type="entry name" value="beta-lactamase/transpeptidase-like"/>
    <property type="match status" value="1"/>
</dbReference>
<evidence type="ECO:0000256" key="1">
    <source>
        <dbReference type="ARBA" id="ARBA00022645"/>
    </source>
</evidence>
<evidence type="ECO:0000256" key="7">
    <source>
        <dbReference type="ARBA" id="ARBA00034000"/>
    </source>
</evidence>
<dbReference type="Gene3D" id="3.40.710.10">
    <property type="entry name" value="DD-peptidase/beta-lactamase superfamily"/>
    <property type="match status" value="1"/>
</dbReference>
<keyword evidence="10" id="KW-0812">Transmembrane</keyword>
<keyword evidence="4" id="KW-0808">Transferase</keyword>
<dbReference type="InterPro" id="IPR012338">
    <property type="entry name" value="Beta-lactam/transpept-like"/>
</dbReference>
<dbReference type="PROSITE" id="PS51178">
    <property type="entry name" value="PASTA"/>
    <property type="match status" value="1"/>
</dbReference>
<feature type="region of interest" description="Disordered" evidence="9">
    <location>
        <begin position="763"/>
        <end position="808"/>
    </location>
</feature>
<evidence type="ECO:0000256" key="4">
    <source>
        <dbReference type="ARBA" id="ARBA00022679"/>
    </source>
</evidence>
<dbReference type="Pfam" id="PF00905">
    <property type="entry name" value="Transpeptidase"/>
    <property type="match status" value="1"/>
</dbReference>
<dbReference type="Proteomes" id="UP001596087">
    <property type="component" value="Unassembled WGS sequence"/>
</dbReference>
<gene>
    <name evidence="12" type="ORF">ACFPGP_07750</name>
</gene>
<accession>A0ABW0BHS9</accession>
<comment type="catalytic activity">
    <reaction evidence="8">
        <text>[GlcNAc-(1-&gt;4)-Mur2Ac(oyl-L-Ala-gamma-D-Glu-L-Lys-D-Ala-D-Ala)](n)-di-trans,octa-cis-undecaprenyl diphosphate + beta-D-GlcNAc-(1-&gt;4)-Mur2Ac(oyl-L-Ala-gamma-D-Glu-L-Lys-D-Ala-D-Ala)-di-trans,octa-cis-undecaprenyl diphosphate = [GlcNAc-(1-&gt;4)-Mur2Ac(oyl-L-Ala-gamma-D-Glu-L-Lys-D-Ala-D-Ala)](n+1)-di-trans,octa-cis-undecaprenyl diphosphate + di-trans,octa-cis-undecaprenyl diphosphate + H(+)</text>
        <dbReference type="Rhea" id="RHEA:23708"/>
        <dbReference type="Rhea" id="RHEA-COMP:9602"/>
        <dbReference type="Rhea" id="RHEA-COMP:9603"/>
        <dbReference type="ChEBI" id="CHEBI:15378"/>
        <dbReference type="ChEBI" id="CHEBI:58405"/>
        <dbReference type="ChEBI" id="CHEBI:60033"/>
        <dbReference type="ChEBI" id="CHEBI:78435"/>
        <dbReference type="EC" id="2.4.99.28"/>
    </reaction>
</comment>
<keyword evidence="10" id="KW-1133">Transmembrane helix</keyword>